<evidence type="ECO:0000256" key="10">
    <source>
        <dbReference type="ARBA" id="ARBA00023136"/>
    </source>
</evidence>
<feature type="transmembrane region" description="Helical" evidence="13">
    <location>
        <begin position="305"/>
        <end position="327"/>
    </location>
</feature>
<name>A0A8K0JQY1_9TREE</name>
<dbReference type="GO" id="GO:0030674">
    <property type="term" value="F:protein-macromolecule adaptor activity"/>
    <property type="evidence" value="ECO:0007669"/>
    <property type="project" value="TreeGrafter"/>
</dbReference>
<keyword evidence="8" id="KW-0756">Sterol biosynthesis</keyword>
<keyword evidence="9" id="KW-0443">Lipid metabolism</keyword>
<dbReference type="AlphaFoldDB" id="A0A8K0JQY1"/>
<keyword evidence="5" id="KW-0256">Endoplasmic reticulum</keyword>
<keyword evidence="10 13" id="KW-0472">Membrane</keyword>
<dbReference type="InterPro" id="IPR005352">
    <property type="entry name" value="Erg28"/>
</dbReference>
<comment type="caution">
    <text evidence="14">The sequence shown here is derived from an EMBL/GenBank/DDBJ whole genome shotgun (WGS) entry which is preliminary data.</text>
</comment>
<evidence type="ECO:0000256" key="6">
    <source>
        <dbReference type="ARBA" id="ARBA00022955"/>
    </source>
</evidence>
<dbReference type="OrthoDB" id="409136at2759"/>
<comment type="similarity">
    <text evidence="2">Belongs to the ERG28 family.</text>
</comment>
<keyword evidence="11" id="KW-1207">Sterol metabolism</keyword>
<keyword evidence="7 13" id="KW-1133">Transmembrane helix</keyword>
<evidence type="ECO:0000313" key="14">
    <source>
        <dbReference type="EMBL" id="KAG7571320.1"/>
    </source>
</evidence>
<evidence type="ECO:0000256" key="9">
    <source>
        <dbReference type="ARBA" id="ARBA00023098"/>
    </source>
</evidence>
<evidence type="ECO:0000313" key="15">
    <source>
        <dbReference type="Proteomes" id="UP000812966"/>
    </source>
</evidence>
<dbReference type="PANTHER" id="PTHR15451">
    <property type="entry name" value="ERGOSTEROL BIOSYNTHETIC PROTEIN 28-RELATED"/>
    <property type="match status" value="1"/>
</dbReference>
<keyword evidence="15" id="KW-1185">Reference proteome</keyword>
<evidence type="ECO:0000256" key="3">
    <source>
        <dbReference type="ARBA" id="ARBA00022516"/>
    </source>
</evidence>
<dbReference type="GO" id="GO:0005789">
    <property type="term" value="C:endoplasmic reticulum membrane"/>
    <property type="evidence" value="ECO:0007669"/>
    <property type="project" value="UniProtKB-SubCell"/>
</dbReference>
<organism evidence="14 15">
    <name type="scientific">Filobasidium floriforme</name>
    <dbReference type="NCBI Taxonomy" id="5210"/>
    <lineage>
        <taxon>Eukaryota</taxon>
        <taxon>Fungi</taxon>
        <taxon>Dikarya</taxon>
        <taxon>Basidiomycota</taxon>
        <taxon>Agaricomycotina</taxon>
        <taxon>Tremellomycetes</taxon>
        <taxon>Filobasidiales</taxon>
        <taxon>Filobasidiaceae</taxon>
        <taxon>Filobasidium</taxon>
    </lineage>
</organism>
<evidence type="ECO:0000256" key="11">
    <source>
        <dbReference type="ARBA" id="ARBA00023166"/>
    </source>
</evidence>
<evidence type="ECO:0000256" key="12">
    <source>
        <dbReference type="ARBA" id="ARBA00023221"/>
    </source>
</evidence>
<sequence>MANTVVPIPTLVQGKSSLYNHSDPLIRRLRLEDPYGRPIDSLREVFLGKEVVIFYIGSMHGNDNLTDLNKDLVNLALAQPKTCSVIYVSVDSTQTAIELVAKNKPFLRMSLLDSSDFAVMESQDNLDKKKRVAMDEVLRDEDFITGEEYGAGGVNVPFGKEDDASEYVRPLSRAAITQLTHSYGTPALAVYHIPSHRFISTNTRRSQFRADRIGINYKQWLGGSKKTGLGDVWDLIKVPVAVVVGGVGYTLIRLFKGEEWNVVPQIFSNMQLAGPDVHSPPPTLIEHAKSAFVLPQASNGGYLPYWLAFVAVVSVYNTIQAFVTPTLTKRIYSRKPEEVTGIGRRTFGVWTLLAACIRIYAAYEINNPALYNLTLASYVLAGGHFLSELFIFKSAGLQAPALSPVLVAIPSMIWLVMQRQHYLSV</sequence>
<feature type="transmembrane region" description="Helical" evidence="13">
    <location>
        <begin position="369"/>
        <end position="392"/>
    </location>
</feature>
<reference evidence="14" key="1">
    <citation type="submission" date="2020-04" db="EMBL/GenBank/DDBJ databases">
        <title>Analysis of mating type loci in Filobasidium floriforme.</title>
        <authorList>
            <person name="Nowrousian M."/>
        </authorList>
    </citation>
    <scope>NUCLEOTIDE SEQUENCE</scope>
    <source>
        <strain evidence="14">CBS 6242</strain>
    </source>
</reference>
<dbReference type="Proteomes" id="UP000812966">
    <property type="component" value="Unassembled WGS sequence"/>
</dbReference>
<evidence type="ECO:0000256" key="5">
    <source>
        <dbReference type="ARBA" id="ARBA00022824"/>
    </source>
</evidence>
<evidence type="ECO:0000256" key="13">
    <source>
        <dbReference type="SAM" id="Phobius"/>
    </source>
</evidence>
<dbReference type="PANTHER" id="PTHR15451:SF19">
    <property type="entry name" value="ERGOSTEROL BIOSYNTHETIC PROTEIN 28 HOMOLOG"/>
    <property type="match status" value="1"/>
</dbReference>
<dbReference type="Pfam" id="PF03694">
    <property type="entry name" value="Erg28"/>
    <property type="match status" value="1"/>
</dbReference>
<keyword evidence="3" id="KW-0444">Lipid biosynthesis</keyword>
<evidence type="ECO:0000256" key="7">
    <source>
        <dbReference type="ARBA" id="ARBA00022989"/>
    </source>
</evidence>
<accession>A0A8K0JQY1</accession>
<dbReference type="GO" id="GO:0016126">
    <property type="term" value="P:sterol biosynthetic process"/>
    <property type="evidence" value="ECO:0007669"/>
    <property type="project" value="UniProtKB-KW"/>
</dbReference>
<gene>
    <name evidence="14" type="ORF">FFLO_00672</name>
</gene>
<comment type="subcellular location">
    <subcellularLocation>
        <location evidence="1">Endoplasmic reticulum membrane</location>
        <topology evidence="1">Multi-pass membrane protein</topology>
    </subcellularLocation>
</comment>
<dbReference type="EMBL" id="JABELV010000008">
    <property type="protein sequence ID" value="KAG7571320.1"/>
    <property type="molecule type" value="Genomic_DNA"/>
</dbReference>
<proteinExistence type="inferred from homology"/>
<feature type="transmembrane region" description="Helical" evidence="13">
    <location>
        <begin position="399"/>
        <end position="417"/>
    </location>
</feature>
<protein>
    <submittedName>
        <fullName evidence="14">Uncharacterized protein</fullName>
    </submittedName>
</protein>
<evidence type="ECO:0000256" key="2">
    <source>
        <dbReference type="ARBA" id="ARBA00005377"/>
    </source>
</evidence>
<keyword evidence="6" id="KW-0752">Steroid biosynthesis</keyword>
<evidence type="ECO:0000256" key="1">
    <source>
        <dbReference type="ARBA" id="ARBA00004477"/>
    </source>
</evidence>
<keyword evidence="4 13" id="KW-0812">Transmembrane</keyword>
<evidence type="ECO:0000256" key="8">
    <source>
        <dbReference type="ARBA" id="ARBA00023011"/>
    </source>
</evidence>
<evidence type="ECO:0000256" key="4">
    <source>
        <dbReference type="ARBA" id="ARBA00022692"/>
    </source>
</evidence>
<keyword evidence="12" id="KW-0753">Steroid metabolism</keyword>